<evidence type="ECO:0000313" key="1">
    <source>
        <dbReference type="EMBL" id="MBO9200544.1"/>
    </source>
</evidence>
<name>A0ABS3YRS2_9BACT</name>
<dbReference type="RefSeq" id="WP_209138584.1">
    <property type="nucleotide sequence ID" value="NZ_JAGHKO010000001.1"/>
</dbReference>
<reference evidence="1 2" key="1">
    <citation type="submission" date="2021-03" db="EMBL/GenBank/DDBJ databases">
        <title>Assistant Professor.</title>
        <authorList>
            <person name="Huq M.A."/>
        </authorList>
    </citation>
    <scope>NUCLEOTIDE SEQUENCE [LARGE SCALE GENOMIC DNA]</scope>
    <source>
        <strain evidence="1 2">MAH-29</strain>
    </source>
</reference>
<dbReference type="Proteomes" id="UP000677244">
    <property type="component" value="Unassembled WGS sequence"/>
</dbReference>
<accession>A0ABS3YRS2</accession>
<keyword evidence="2" id="KW-1185">Reference proteome</keyword>
<dbReference type="EMBL" id="JAGHKO010000001">
    <property type="protein sequence ID" value="MBO9200544.1"/>
    <property type="molecule type" value="Genomic_DNA"/>
</dbReference>
<protein>
    <submittedName>
        <fullName evidence="1">Uncharacterized protein</fullName>
    </submittedName>
</protein>
<comment type="caution">
    <text evidence="1">The sequence shown here is derived from an EMBL/GenBank/DDBJ whole genome shotgun (WGS) entry which is preliminary data.</text>
</comment>
<proteinExistence type="predicted"/>
<evidence type="ECO:0000313" key="2">
    <source>
        <dbReference type="Proteomes" id="UP000677244"/>
    </source>
</evidence>
<gene>
    <name evidence="1" type="ORF">J7I42_09745</name>
</gene>
<organism evidence="1 2">
    <name type="scientific">Niastella soli</name>
    <dbReference type="NCBI Taxonomy" id="2821487"/>
    <lineage>
        <taxon>Bacteria</taxon>
        <taxon>Pseudomonadati</taxon>
        <taxon>Bacteroidota</taxon>
        <taxon>Chitinophagia</taxon>
        <taxon>Chitinophagales</taxon>
        <taxon>Chitinophagaceae</taxon>
        <taxon>Niastella</taxon>
    </lineage>
</organism>
<sequence>MNYKYWVSFIAFILLGFLSMGNPGKQVHLHLLSGDYIIYDTGAIADDLTAEPTEQAVIRCNLPAKRQSKIKSRFRAVSFIQLSPNETNQLVSSICSYRSIKMTYGINTAHLRPFYYIFLFRLTPF</sequence>